<dbReference type="InterPro" id="IPR036397">
    <property type="entry name" value="RNaseH_sf"/>
</dbReference>
<feature type="active site" description="Proton donor/acceptor" evidence="2">
    <location>
        <position position="331"/>
    </location>
</feature>
<dbReference type="PROSITE" id="PS50879">
    <property type="entry name" value="RNASE_H_1"/>
    <property type="match status" value="1"/>
</dbReference>
<dbReference type="PANTHER" id="PTHR48100">
    <property type="entry name" value="BROAD-SPECIFICITY PHOSPHATASE YOR283W-RELATED"/>
    <property type="match status" value="1"/>
</dbReference>
<dbReference type="GO" id="GO:0004523">
    <property type="term" value="F:RNA-DNA hybrid ribonuclease activity"/>
    <property type="evidence" value="ECO:0007669"/>
    <property type="project" value="InterPro"/>
</dbReference>
<dbReference type="PANTHER" id="PTHR48100:SF62">
    <property type="entry name" value="GLUCOSYL-3-PHOSPHOGLYCERATE PHOSPHATASE"/>
    <property type="match status" value="1"/>
</dbReference>
<dbReference type="OrthoDB" id="5296884at2"/>
<feature type="domain" description="RNase H type-1" evidence="5">
    <location>
        <begin position="40"/>
        <end position="172"/>
    </location>
</feature>
<evidence type="ECO:0000256" key="1">
    <source>
        <dbReference type="PIRSR" id="PIRSR036922-1"/>
    </source>
</evidence>
<sequence length="450" mass="48321">MPDGAIWLRAGRRALGRAQRRRAVRVVPLHPGAHDRVWAVSARYIAEADGGSRGNPGVAGYGAVVRDSESGLVLAERAEYIGTATNNVAEYRGLIAALEAARELDIDELDVRMDSKLVVEQMSGRWKIKNATLQPLALQARRLLDEFARVELHWIPRLENAAADALANEAMDNRSSVDRIPDTPPPNPPDPNVISPDPSVNSADPSVVSADPSVNSADPREVALDPREVASARPNLVTAAPGPPPKLSLVLLRHGETEQSLERRFSGRTDLPLTPKGEQQAAAAASRVADSIEAGQISAVLSSPLRRAQQTAQAVGQALGVPVKVDERLREIDFGDWEGLTFDEARRAAGDAFGTWLGSPDAAPPGGESQAQCLERVADLRNSLLREYADQRVLVVTHVTPIKSLLGEALGSAKAAGRINLDLCSLSRIDYYEGRTVVKLVNEISHLGSL</sequence>
<dbReference type="GO" id="GO:0003676">
    <property type="term" value="F:nucleic acid binding"/>
    <property type="evidence" value="ECO:0007669"/>
    <property type="project" value="InterPro"/>
</dbReference>
<dbReference type="GO" id="GO:0005737">
    <property type="term" value="C:cytoplasm"/>
    <property type="evidence" value="ECO:0007669"/>
    <property type="project" value="TreeGrafter"/>
</dbReference>
<evidence type="ECO:0000259" key="5">
    <source>
        <dbReference type="PROSITE" id="PS50879"/>
    </source>
</evidence>
<dbReference type="PIRSF" id="PIRSF036922">
    <property type="entry name" value="RNaseH_PGAM"/>
    <property type="match status" value="1"/>
</dbReference>
<dbReference type="KEGG" id="eke:EK0264_02430"/>
<feature type="region of interest" description="Disordered" evidence="4">
    <location>
        <begin position="260"/>
        <end position="282"/>
    </location>
</feature>
<dbReference type="InterPro" id="IPR029033">
    <property type="entry name" value="His_PPase_superfam"/>
</dbReference>
<organism evidence="6 7">
    <name type="scientific">Epidermidibacterium keratini</name>
    <dbReference type="NCBI Taxonomy" id="1891644"/>
    <lineage>
        <taxon>Bacteria</taxon>
        <taxon>Bacillati</taxon>
        <taxon>Actinomycetota</taxon>
        <taxon>Actinomycetes</taxon>
        <taxon>Sporichthyales</taxon>
        <taxon>Sporichthyaceae</taxon>
        <taxon>Epidermidibacterium</taxon>
    </lineage>
</organism>
<feature type="compositionally biased region" description="Basic and acidic residues" evidence="4">
    <location>
        <begin position="171"/>
        <end position="181"/>
    </location>
</feature>
<dbReference type="NCBIfam" id="NF005567">
    <property type="entry name" value="PRK07238.1"/>
    <property type="match status" value="1"/>
</dbReference>
<evidence type="ECO:0000313" key="7">
    <source>
        <dbReference type="Proteomes" id="UP000463857"/>
    </source>
</evidence>
<feature type="region of interest" description="Disordered" evidence="4">
    <location>
        <begin position="170"/>
        <end position="227"/>
    </location>
</feature>
<feature type="compositionally biased region" description="Pro residues" evidence="4">
    <location>
        <begin position="182"/>
        <end position="191"/>
    </location>
</feature>
<dbReference type="FunCoup" id="A0A7L4YKC5">
    <property type="interactions" value="104"/>
</dbReference>
<dbReference type="SUPFAM" id="SSF53098">
    <property type="entry name" value="Ribonuclease H-like"/>
    <property type="match status" value="1"/>
</dbReference>
<dbReference type="CDD" id="cd07067">
    <property type="entry name" value="HP_PGM_like"/>
    <property type="match status" value="1"/>
</dbReference>
<gene>
    <name evidence="6" type="ORF">EK0264_02430</name>
</gene>
<dbReference type="InterPro" id="IPR014636">
    <property type="entry name" value="RNaseH/PGlycerate_mutase"/>
</dbReference>
<feature type="compositionally biased region" description="Basic and acidic residues" evidence="4">
    <location>
        <begin position="218"/>
        <end position="227"/>
    </location>
</feature>
<dbReference type="CDD" id="cd09279">
    <property type="entry name" value="RNase_HI_like"/>
    <property type="match status" value="1"/>
</dbReference>
<dbReference type="AlphaFoldDB" id="A0A7L4YKC5"/>
<dbReference type="SUPFAM" id="SSF53254">
    <property type="entry name" value="Phosphoglycerate mutase-like"/>
    <property type="match status" value="1"/>
</dbReference>
<dbReference type="EMBL" id="CP047156">
    <property type="protein sequence ID" value="QHB99258.1"/>
    <property type="molecule type" value="Genomic_DNA"/>
</dbReference>
<dbReference type="Proteomes" id="UP000463857">
    <property type="component" value="Chromosome"/>
</dbReference>
<feature type="binding site" evidence="3">
    <location>
        <position position="307"/>
    </location>
    <ligand>
        <name>substrate</name>
    </ligand>
</feature>
<evidence type="ECO:0000256" key="2">
    <source>
        <dbReference type="PIRSR" id="PIRSR613078-1"/>
    </source>
</evidence>
<dbReference type="Gene3D" id="3.40.50.1240">
    <property type="entry name" value="Phosphoglycerate mutase-like"/>
    <property type="match status" value="1"/>
</dbReference>
<keyword evidence="7" id="KW-1185">Reference proteome</keyword>
<proteinExistence type="predicted"/>
<dbReference type="InterPro" id="IPR050275">
    <property type="entry name" value="PGM_Phosphatase"/>
</dbReference>
<dbReference type="InterPro" id="IPR002156">
    <property type="entry name" value="RNaseH_domain"/>
</dbReference>
<feature type="active site" description="Proton donor/acceptor; for phosphatase activity" evidence="1">
    <location>
        <position position="331"/>
    </location>
</feature>
<evidence type="ECO:0000313" key="6">
    <source>
        <dbReference type="EMBL" id="QHB99258.1"/>
    </source>
</evidence>
<accession>A0A7L4YKC5</accession>
<reference evidence="6 7" key="1">
    <citation type="journal article" date="2018" name="Int. J. Syst. Evol. Microbiol.">
        <title>Epidermidibacterium keratini gen. nov., sp. nov., a member of the family Sporichthyaceae, isolated from keratin epidermis.</title>
        <authorList>
            <person name="Lee D.G."/>
            <person name="Trujillo M.E."/>
            <person name="Kang S."/>
            <person name="Nam J.J."/>
            <person name="Kim Y.J."/>
        </authorList>
    </citation>
    <scope>NUCLEOTIDE SEQUENCE [LARGE SCALE GENOMIC DNA]</scope>
    <source>
        <strain evidence="6 7">EPI-7</strain>
    </source>
</reference>
<dbReference type="InterPro" id="IPR012337">
    <property type="entry name" value="RNaseH-like_sf"/>
</dbReference>
<dbReference type="Gene3D" id="3.30.420.10">
    <property type="entry name" value="Ribonuclease H-like superfamily/Ribonuclease H"/>
    <property type="match status" value="1"/>
</dbReference>
<evidence type="ECO:0000256" key="3">
    <source>
        <dbReference type="PIRSR" id="PIRSR613078-2"/>
    </source>
</evidence>
<protein>
    <submittedName>
        <fullName evidence="6">Bifunctional RNase H/acid phosphatase</fullName>
    </submittedName>
</protein>
<dbReference type="GO" id="GO:0016791">
    <property type="term" value="F:phosphatase activity"/>
    <property type="evidence" value="ECO:0007669"/>
    <property type="project" value="TreeGrafter"/>
</dbReference>
<dbReference type="InParanoid" id="A0A7L4YKC5"/>
<dbReference type="InterPro" id="IPR013078">
    <property type="entry name" value="His_Pase_superF_clade-1"/>
</dbReference>
<dbReference type="Pfam" id="PF00300">
    <property type="entry name" value="His_Phos_1"/>
    <property type="match status" value="1"/>
</dbReference>
<dbReference type="Pfam" id="PF13456">
    <property type="entry name" value="RVT_3"/>
    <property type="match status" value="1"/>
</dbReference>
<name>A0A7L4YKC5_9ACTN</name>
<dbReference type="SMART" id="SM00855">
    <property type="entry name" value="PGAM"/>
    <property type="match status" value="1"/>
</dbReference>
<feature type="active site" description="Tele-phosphohistidine intermediate" evidence="1">
    <location>
        <position position="254"/>
    </location>
</feature>
<evidence type="ECO:0000256" key="4">
    <source>
        <dbReference type="SAM" id="MobiDB-lite"/>
    </source>
</evidence>